<gene>
    <name evidence="3" type="ORF">C7447_101262</name>
</gene>
<keyword evidence="1" id="KW-0472">Membrane</keyword>
<dbReference type="InterPro" id="IPR037682">
    <property type="entry name" value="TonB_C"/>
</dbReference>
<evidence type="ECO:0000259" key="2">
    <source>
        <dbReference type="Pfam" id="PF03544"/>
    </source>
</evidence>
<organism evidence="3 4">
    <name type="scientific">Tenacibaculum adriaticum</name>
    <dbReference type="NCBI Taxonomy" id="413713"/>
    <lineage>
        <taxon>Bacteria</taxon>
        <taxon>Pseudomonadati</taxon>
        <taxon>Bacteroidota</taxon>
        <taxon>Flavobacteriia</taxon>
        <taxon>Flavobacteriales</taxon>
        <taxon>Flavobacteriaceae</taxon>
        <taxon>Tenacibaculum</taxon>
    </lineage>
</organism>
<dbReference type="EMBL" id="VNIA01000001">
    <property type="protein sequence ID" value="TYP99658.1"/>
    <property type="molecule type" value="Genomic_DNA"/>
</dbReference>
<dbReference type="RefSeq" id="WP_148868368.1">
    <property type="nucleotide sequence ID" value="NZ_VNIA01000001.1"/>
</dbReference>
<evidence type="ECO:0000256" key="1">
    <source>
        <dbReference type="SAM" id="Phobius"/>
    </source>
</evidence>
<dbReference type="GO" id="GO:0031992">
    <property type="term" value="F:energy transducer activity"/>
    <property type="evidence" value="ECO:0007669"/>
    <property type="project" value="TreeGrafter"/>
</dbReference>
<sequence length="249" mass="28903">MKITKKSPTQQLEKFSTVFTQLGLVLVLFIVFISLEYETEQKAMIIREKDYDSTLRYIIDVRPIIFEKDIPKSKVIEQTQKRVVNNLSDIDIVKEKLEQSIINLPKEDVNDVKVLNPDDIKEVKIEETIIEEIPFVSVQNIPVFAGCEGLSEEENKKCFERKIQRLIQRNFNADLGNELELHHGKHKIITQFVIDKTGKVSDVKIRAPHVRLKKETERVVNKIPKFTPGKHNGKPVKVRYTLPITFQVE</sequence>
<dbReference type="PANTHER" id="PTHR33446">
    <property type="entry name" value="PROTEIN TONB-RELATED"/>
    <property type="match status" value="1"/>
</dbReference>
<comment type="caution">
    <text evidence="3">The sequence shown here is derived from an EMBL/GenBank/DDBJ whole genome shotgun (WGS) entry which is preliminary data.</text>
</comment>
<accession>A0A5S5DWK6</accession>
<dbReference type="InterPro" id="IPR051045">
    <property type="entry name" value="TonB-dependent_transducer"/>
</dbReference>
<reference evidence="3 4" key="1">
    <citation type="submission" date="2019-07" db="EMBL/GenBank/DDBJ databases">
        <title>Genomic Encyclopedia of Type Strains, Phase IV (KMG-IV): sequencing the most valuable type-strain genomes for metagenomic binning, comparative biology and taxonomic classification.</title>
        <authorList>
            <person name="Goeker M."/>
        </authorList>
    </citation>
    <scope>NUCLEOTIDE SEQUENCE [LARGE SCALE GENOMIC DNA]</scope>
    <source>
        <strain evidence="3 4">DSM 18961</strain>
    </source>
</reference>
<keyword evidence="1" id="KW-1133">Transmembrane helix</keyword>
<dbReference type="GO" id="GO:0098797">
    <property type="term" value="C:plasma membrane protein complex"/>
    <property type="evidence" value="ECO:0007669"/>
    <property type="project" value="TreeGrafter"/>
</dbReference>
<dbReference type="Pfam" id="PF03544">
    <property type="entry name" value="TonB_C"/>
    <property type="match status" value="1"/>
</dbReference>
<dbReference type="Gene3D" id="3.30.1150.10">
    <property type="match status" value="1"/>
</dbReference>
<dbReference type="GO" id="GO:0055085">
    <property type="term" value="P:transmembrane transport"/>
    <property type="evidence" value="ECO:0007669"/>
    <property type="project" value="InterPro"/>
</dbReference>
<dbReference type="SUPFAM" id="SSF74653">
    <property type="entry name" value="TolA/TonB C-terminal domain"/>
    <property type="match status" value="1"/>
</dbReference>
<proteinExistence type="predicted"/>
<dbReference type="PANTHER" id="PTHR33446:SF2">
    <property type="entry name" value="PROTEIN TONB"/>
    <property type="match status" value="1"/>
</dbReference>
<name>A0A5S5DWK6_9FLAO</name>
<keyword evidence="4" id="KW-1185">Reference proteome</keyword>
<evidence type="ECO:0000313" key="3">
    <source>
        <dbReference type="EMBL" id="TYP99658.1"/>
    </source>
</evidence>
<keyword evidence="1" id="KW-0812">Transmembrane</keyword>
<dbReference type="AlphaFoldDB" id="A0A5S5DWK6"/>
<protein>
    <submittedName>
        <fullName evidence="3">Protein TonB</fullName>
    </submittedName>
</protein>
<evidence type="ECO:0000313" key="4">
    <source>
        <dbReference type="Proteomes" id="UP000323136"/>
    </source>
</evidence>
<feature type="transmembrane region" description="Helical" evidence="1">
    <location>
        <begin position="12"/>
        <end position="35"/>
    </location>
</feature>
<dbReference type="OrthoDB" id="1522859at2"/>
<dbReference type="Proteomes" id="UP000323136">
    <property type="component" value="Unassembled WGS sequence"/>
</dbReference>
<feature type="domain" description="TonB C-terminal" evidence="2">
    <location>
        <begin position="188"/>
        <end position="247"/>
    </location>
</feature>